<reference evidence="1" key="1">
    <citation type="submission" date="2014-09" db="EMBL/GenBank/DDBJ databases">
        <authorList>
            <person name="Magalhaes I.L.F."/>
            <person name="Oliveira U."/>
            <person name="Santos F.R."/>
            <person name="Vidigal T.H.D.A."/>
            <person name="Brescovit A.D."/>
            <person name="Santos A.J."/>
        </authorList>
    </citation>
    <scope>NUCLEOTIDE SEQUENCE</scope>
    <source>
        <tissue evidence="1">Shoot tissue taken approximately 20 cm above the soil surface</tissue>
    </source>
</reference>
<proteinExistence type="predicted"/>
<dbReference type="EMBL" id="GBRH01175281">
    <property type="protein sequence ID" value="JAE22615.1"/>
    <property type="molecule type" value="Transcribed_RNA"/>
</dbReference>
<name>A0A0A9GC39_ARUDO</name>
<reference evidence="1" key="2">
    <citation type="journal article" date="2015" name="Data Brief">
        <title>Shoot transcriptome of the giant reed, Arundo donax.</title>
        <authorList>
            <person name="Barrero R.A."/>
            <person name="Guerrero F.D."/>
            <person name="Moolhuijzen P."/>
            <person name="Goolsby J.A."/>
            <person name="Tidwell J."/>
            <person name="Bellgard S.E."/>
            <person name="Bellgard M.I."/>
        </authorList>
    </citation>
    <scope>NUCLEOTIDE SEQUENCE</scope>
    <source>
        <tissue evidence="1">Shoot tissue taken approximately 20 cm above the soil surface</tissue>
    </source>
</reference>
<organism evidence="1">
    <name type="scientific">Arundo donax</name>
    <name type="common">Giant reed</name>
    <name type="synonym">Donax arundinaceus</name>
    <dbReference type="NCBI Taxonomy" id="35708"/>
    <lineage>
        <taxon>Eukaryota</taxon>
        <taxon>Viridiplantae</taxon>
        <taxon>Streptophyta</taxon>
        <taxon>Embryophyta</taxon>
        <taxon>Tracheophyta</taxon>
        <taxon>Spermatophyta</taxon>
        <taxon>Magnoliopsida</taxon>
        <taxon>Liliopsida</taxon>
        <taxon>Poales</taxon>
        <taxon>Poaceae</taxon>
        <taxon>PACMAD clade</taxon>
        <taxon>Arundinoideae</taxon>
        <taxon>Arundineae</taxon>
        <taxon>Arundo</taxon>
    </lineage>
</organism>
<accession>A0A0A9GC39</accession>
<protein>
    <submittedName>
        <fullName evidence="1">Umc1300</fullName>
    </submittedName>
</protein>
<sequence length="92" mass="10268">MPELLQTYNQFMLLLAAGLLGENIKNHVGPSDSCIRGIRASLSPPVTAARVAADEEECHPFLPPRGGLQIKKGRGTMLRWSVQRFERRRALK</sequence>
<evidence type="ECO:0000313" key="1">
    <source>
        <dbReference type="EMBL" id="JAE22615.1"/>
    </source>
</evidence>
<dbReference type="AlphaFoldDB" id="A0A0A9GC39"/>